<dbReference type="InterPro" id="IPR002901">
    <property type="entry name" value="MGlyc_endo_b_GlcNAc-like_dom"/>
</dbReference>
<dbReference type="InterPro" id="IPR036365">
    <property type="entry name" value="PGBD-like_sf"/>
</dbReference>
<evidence type="ECO:0000259" key="2">
    <source>
        <dbReference type="SMART" id="SM00047"/>
    </source>
</evidence>
<keyword evidence="1" id="KW-0378">Hydrolase</keyword>
<dbReference type="SMART" id="SM00047">
    <property type="entry name" value="LYZ2"/>
    <property type="match status" value="1"/>
</dbReference>
<dbReference type="PANTHER" id="PTHR33308:SF9">
    <property type="entry name" value="PEPTIDOGLYCAN HYDROLASE FLGJ"/>
    <property type="match status" value="1"/>
</dbReference>
<dbReference type="Pfam" id="PF01832">
    <property type="entry name" value="Glucosaminidase"/>
    <property type="match status" value="1"/>
</dbReference>
<evidence type="ECO:0000313" key="3">
    <source>
        <dbReference type="EMBL" id="CAB4169123.1"/>
    </source>
</evidence>
<dbReference type="Gene3D" id="1.10.101.10">
    <property type="entry name" value="PGBD-like superfamily/PGBD"/>
    <property type="match status" value="1"/>
</dbReference>
<name>A0A6J5SBV0_9CAUD</name>
<evidence type="ECO:0000313" key="4">
    <source>
        <dbReference type="EMBL" id="CAB4210846.1"/>
    </source>
</evidence>
<dbReference type="EMBL" id="LR796841">
    <property type="protein sequence ID" value="CAB4169123.1"/>
    <property type="molecule type" value="Genomic_DNA"/>
</dbReference>
<dbReference type="PANTHER" id="PTHR33308">
    <property type="entry name" value="PEPTIDOGLYCAN HYDROLASE FLGJ"/>
    <property type="match status" value="1"/>
</dbReference>
<dbReference type="Gene3D" id="2.10.70.40">
    <property type="entry name" value="peptidoglycan hydrolase"/>
    <property type="match status" value="1"/>
</dbReference>
<proteinExistence type="predicted"/>
<dbReference type="GO" id="GO:0004040">
    <property type="term" value="F:amidase activity"/>
    <property type="evidence" value="ECO:0007669"/>
    <property type="project" value="InterPro"/>
</dbReference>
<organism evidence="4">
    <name type="scientific">uncultured Caudovirales phage</name>
    <dbReference type="NCBI Taxonomy" id="2100421"/>
    <lineage>
        <taxon>Viruses</taxon>
        <taxon>Duplodnaviria</taxon>
        <taxon>Heunggongvirae</taxon>
        <taxon>Uroviricota</taxon>
        <taxon>Caudoviricetes</taxon>
        <taxon>Peduoviridae</taxon>
        <taxon>Maltschvirus</taxon>
        <taxon>Maltschvirus maltsch</taxon>
    </lineage>
</organism>
<dbReference type="Gene3D" id="1.10.530.10">
    <property type="match status" value="1"/>
</dbReference>
<evidence type="ECO:0000256" key="1">
    <source>
        <dbReference type="ARBA" id="ARBA00022801"/>
    </source>
</evidence>
<sequence>MYVVAKPYTDPGMQRKLEWVARMLDASKASAAKIGCSPEAIVAQAAQETGWGRAAIGNNVFGIKASSGWKGAVVMQPTWEVENDAVVHIVAPFRDYPTLAGGIEDHFQFLKNNNRYKNVFDHDNTMSDQEYFRRLAADGYATDPNYAQRLSDVLDAVNVFKSRLSEDGVPPSSPPPRLMMIGVSPGPDVVALQKALGITADGDFGPDTKRAVMEWQRAHPACGDVDGVVGVLTRMSLGGNHVPRA</sequence>
<dbReference type="SUPFAM" id="SSF47090">
    <property type="entry name" value="PGBD-like"/>
    <property type="match status" value="1"/>
</dbReference>
<protein>
    <submittedName>
        <fullName evidence="4">FlgJ Muramidase (Flagellum-specific)</fullName>
    </submittedName>
</protein>
<reference evidence="4" key="1">
    <citation type="submission" date="2020-05" db="EMBL/GenBank/DDBJ databases">
        <authorList>
            <person name="Chiriac C."/>
            <person name="Salcher M."/>
            <person name="Ghai R."/>
            <person name="Kavagutti S V."/>
        </authorList>
    </citation>
    <scope>NUCLEOTIDE SEQUENCE</scope>
</reference>
<gene>
    <name evidence="4" type="ORF">UFOVP1413_54</name>
    <name evidence="3" type="ORF">UFOVP893_50</name>
</gene>
<dbReference type="InterPro" id="IPR036366">
    <property type="entry name" value="PGBDSf"/>
</dbReference>
<dbReference type="InterPro" id="IPR051056">
    <property type="entry name" value="Glycosyl_Hydrolase_73"/>
</dbReference>
<dbReference type="Pfam" id="PF01471">
    <property type="entry name" value="PG_binding_1"/>
    <property type="match status" value="1"/>
</dbReference>
<feature type="domain" description="Mannosyl-glycoprotein endo-beta-N-acetylglucosamidase-like" evidence="2">
    <location>
        <begin position="16"/>
        <end position="161"/>
    </location>
</feature>
<dbReference type="EMBL" id="LR797364">
    <property type="protein sequence ID" value="CAB4210846.1"/>
    <property type="molecule type" value="Genomic_DNA"/>
</dbReference>
<dbReference type="InterPro" id="IPR002477">
    <property type="entry name" value="Peptidoglycan-bd-like"/>
</dbReference>
<accession>A0A6J5SBV0</accession>